<dbReference type="GO" id="GO:0009236">
    <property type="term" value="P:cobalamin biosynthetic process"/>
    <property type="evidence" value="ECO:0007669"/>
    <property type="project" value="UniProtKB-KW"/>
</dbReference>
<keyword evidence="4" id="KW-0169">Cobalamin biosynthesis</keyword>
<comment type="similarity">
    <text evidence="3">Belongs to the CobB/CobQ family. CobQ subfamily.</text>
</comment>
<keyword evidence="8" id="KW-0460">Magnesium</keyword>
<dbReference type="NCBIfam" id="NF002204">
    <property type="entry name" value="PRK01077.1"/>
    <property type="match status" value="1"/>
</dbReference>
<sequence>MVLNTIATICPAVFIAAPASGQGKTTLTAGLARLYRQHGLQVQVFKTGPDFLDPLILERASGATVYNLDLWMGGAAHCQALLYQAALTADVIVVEGAMGLYDGHPSGAELAAQFALPVMCVIDAHAMAQTFAAIAWGLVNFQPGLTVAGVLANRVGSANHVALLTDALPESVRLLAAIRRDAALELPHRHLGLWQAEEITDLDARLDRIAAVLANTALVDLPPTVTFHPPPPALQTEVTSALRGVRIAIAHDRAFAFIYPANLDVLRAAGAELVNFSPLTDQTLPPCDAVYLPGGYPELYLRELAANQALIAALRAHHAANKPLLAECGGLLYTLTSLAAVHNEPIELLNLLPGHAQMQPRLVNLGLHEVTLPEGTLRGHTFHHSRSTVALAPLAQSTPQRPGASPESVWRIQRLTASYLHLYFPSNPDAAVRLFLP</sequence>
<dbReference type="AlphaFoldDB" id="A0A839H4T1"/>
<gene>
    <name evidence="12" type="ORF">HUK38_02380</name>
</gene>
<reference evidence="12 13" key="1">
    <citation type="journal article" date="2020" name="Arch. Microbiol.">
        <title>The genome sequence of the giant phototrophic gammaproteobacterium Thiospirillum jenense gives insight into its physiological properties and phylogenetic relationships.</title>
        <authorList>
            <person name="Imhoff J.F."/>
            <person name="Meyer T.E."/>
            <person name="Kyndt J.A."/>
        </authorList>
    </citation>
    <scope>NUCLEOTIDE SEQUENCE [LARGE SCALE GENOMIC DNA]</scope>
    <source>
        <strain evidence="12 13">DSM 216</strain>
    </source>
</reference>
<evidence type="ECO:0000313" key="13">
    <source>
        <dbReference type="Proteomes" id="UP000548632"/>
    </source>
</evidence>
<comment type="cofactor">
    <cofactor evidence="1">
        <name>Mg(2+)</name>
        <dbReference type="ChEBI" id="CHEBI:18420"/>
    </cofactor>
</comment>
<keyword evidence="7" id="KW-0067">ATP-binding</keyword>
<comment type="pathway">
    <text evidence="2">Cofactor biosynthesis; adenosylcobalamin biosynthesis.</text>
</comment>
<evidence type="ECO:0000256" key="1">
    <source>
        <dbReference type="ARBA" id="ARBA00001946"/>
    </source>
</evidence>
<evidence type="ECO:0000256" key="5">
    <source>
        <dbReference type="ARBA" id="ARBA00022598"/>
    </source>
</evidence>
<dbReference type="Pfam" id="PF01656">
    <property type="entry name" value="CbiA"/>
    <property type="match status" value="1"/>
</dbReference>
<dbReference type="InterPro" id="IPR027417">
    <property type="entry name" value="P-loop_NTPase"/>
</dbReference>
<dbReference type="GO" id="GO:0005524">
    <property type="term" value="F:ATP binding"/>
    <property type="evidence" value="ECO:0007669"/>
    <property type="project" value="UniProtKB-KW"/>
</dbReference>
<keyword evidence="13" id="KW-1185">Reference proteome</keyword>
<evidence type="ECO:0000313" key="12">
    <source>
        <dbReference type="EMBL" id="MBB1125075.1"/>
    </source>
</evidence>
<feature type="domain" description="CobB/CobQ-like glutamine amidotransferase" evidence="11">
    <location>
        <begin position="246"/>
        <end position="426"/>
    </location>
</feature>
<comment type="caution">
    <text evidence="12">The sequence shown here is derived from an EMBL/GenBank/DDBJ whole genome shotgun (WGS) entry which is preliminary data.</text>
</comment>
<keyword evidence="9" id="KW-0315">Glutamine amidotransferase</keyword>
<dbReference type="InterPro" id="IPR002586">
    <property type="entry name" value="CobQ/CobB/MinD/ParA_Nub-bd_dom"/>
</dbReference>
<protein>
    <submittedName>
        <fullName evidence="12">Cobyrinate a,c-diamide synthase</fullName>
    </submittedName>
</protein>
<dbReference type="CDD" id="cd03130">
    <property type="entry name" value="GATase1_CobB"/>
    <property type="match status" value="1"/>
</dbReference>
<proteinExistence type="inferred from homology"/>
<dbReference type="PANTHER" id="PTHR43873">
    <property type="entry name" value="COBYRINATE A,C-DIAMIDE SYNTHASE"/>
    <property type="match status" value="1"/>
</dbReference>
<keyword evidence="5" id="KW-0436">Ligase</keyword>
<evidence type="ECO:0000256" key="7">
    <source>
        <dbReference type="ARBA" id="ARBA00022840"/>
    </source>
</evidence>
<evidence type="ECO:0000259" key="10">
    <source>
        <dbReference type="Pfam" id="PF01656"/>
    </source>
</evidence>
<dbReference type="SUPFAM" id="SSF52540">
    <property type="entry name" value="P-loop containing nucleoside triphosphate hydrolases"/>
    <property type="match status" value="1"/>
</dbReference>
<evidence type="ECO:0000256" key="6">
    <source>
        <dbReference type="ARBA" id="ARBA00022741"/>
    </source>
</evidence>
<evidence type="ECO:0000256" key="9">
    <source>
        <dbReference type="ARBA" id="ARBA00022962"/>
    </source>
</evidence>
<dbReference type="Gene3D" id="3.40.50.880">
    <property type="match status" value="1"/>
</dbReference>
<keyword evidence="6" id="KW-0547">Nucleotide-binding</keyword>
<accession>A0A839H4T1</accession>
<evidence type="ECO:0000256" key="2">
    <source>
        <dbReference type="ARBA" id="ARBA00004953"/>
    </source>
</evidence>
<dbReference type="PROSITE" id="PS51274">
    <property type="entry name" value="GATASE_COBBQ"/>
    <property type="match status" value="1"/>
</dbReference>
<dbReference type="NCBIfam" id="TIGR00379">
    <property type="entry name" value="cobB"/>
    <property type="match status" value="1"/>
</dbReference>
<dbReference type="InterPro" id="IPR011698">
    <property type="entry name" value="GATase_3"/>
</dbReference>
<dbReference type="Pfam" id="PF07685">
    <property type="entry name" value="GATase_3"/>
    <property type="match status" value="1"/>
</dbReference>
<organism evidence="12 13">
    <name type="scientific">Thiospirillum jenense</name>
    <dbReference type="NCBI Taxonomy" id="1653858"/>
    <lineage>
        <taxon>Bacteria</taxon>
        <taxon>Pseudomonadati</taxon>
        <taxon>Pseudomonadota</taxon>
        <taxon>Gammaproteobacteria</taxon>
        <taxon>Chromatiales</taxon>
        <taxon>Chromatiaceae</taxon>
        <taxon>Thiospirillum</taxon>
    </lineage>
</organism>
<dbReference type="SUPFAM" id="SSF52317">
    <property type="entry name" value="Class I glutamine amidotransferase-like"/>
    <property type="match status" value="1"/>
</dbReference>
<dbReference type="GO" id="GO:0042242">
    <property type="term" value="F:cobyrinic acid a,c-diamide synthase activity"/>
    <property type="evidence" value="ECO:0007669"/>
    <property type="project" value="InterPro"/>
</dbReference>
<name>A0A839H4T1_9GAMM</name>
<evidence type="ECO:0000259" key="11">
    <source>
        <dbReference type="Pfam" id="PF07685"/>
    </source>
</evidence>
<feature type="domain" description="CobQ/CobB/MinD/ParA nucleotide binding" evidence="10">
    <location>
        <begin position="13"/>
        <end position="191"/>
    </location>
</feature>
<dbReference type="EMBL" id="JABVCQ010000004">
    <property type="protein sequence ID" value="MBB1125075.1"/>
    <property type="molecule type" value="Genomic_DNA"/>
</dbReference>
<dbReference type="PANTHER" id="PTHR43873:SF1">
    <property type="entry name" value="COBYRINATE A,C-DIAMIDE SYNTHASE"/>
    <property type="match status" value="1"/>
</dbReference>
<dbReference type="InterPro" id="IPR029062">
    <property type="entry name" value="Class_I_gatase-like"/>
</dbReference>
<dbReference type="InterPro" id="IPR004484">
    <property type="entry name" value="CbiA/CobB_synth"/>
</dbReference>
<evidence type="ECO:0000256" key="3">
    <source>
        <dbReference type="ARBA" id="ARBA00006205"/>
    </source>
</evidence>
<dbReference type="Gene3D" id="3.40.50.300">
    <property type="entry name" value="P-loop containing nucleotide triphosphate hydrolases"/>
    <property type="match status" value="1"/>
</dbReference>
<dbReference type="Proteomes" id="UP000548632">
    <property type="component" value="Unassembled WGS sequence"/>
</dbReference>
<evidence type="ECO:0000256" key="8">
    <source>
        <dbReference type="ARBA" id="ARBA00022842"/>
    </source>
</evidence>
<evidence type="ECO:0000256" key="4">
    <source>
        <dbReference type="ARBA" id="ARBA00022573"/>
    </source>
</evidence>